<keyword evidence="3" id="KW-1185">Reference proteome</keyword>
<dbReference type="GO" id="GO:0030153">
    <property type="term" value="P:bacteriocin immunity"/>
    <property type="evidence" value="ECO:0007669"/>
    <property type="project" value="InterPro"/>
</dbReference>
<organism evidence="2 3">
    <name type="scientific">Gottfriedia solisilvae</name>
    <dbReference type="NCBI Taxonomy" id="1516104"/>
    <lineage>
        <taxon>Bacteria</taxon>
        <taxon>Bacillati</taxon>
        <taxon>Bacillota</taxon>
        <taxon>Bacilli</taxon>
        <taxon>Bacillales</taxon>
        <taxon>Bacillaceae</taxon>
        <taxon>Gottfriedia</taxon>
    </lineage>
</organism>
<gene>
    <name evidence="2" type="ORF">GCM10007380_02200</name>
</gene>
<evidence type="ECO:0000259" key="1">
    <source>
        <dbReference type="Pfam" id="PF06713"/>
    </source>
</evidence>
<protein>
    <recommendedName>
        <fullName evidence="1">Uncharacterized protein YyaB-like PH domain-containing protein</fullName>
    </recommendedName>
</protein>
<dbReference type="EMBL" id="BMHB01000001">
    <property type="protein sequence ID" value="GGI10319.1"/>
    <property type="molecule type" value="Genomic_DNA"/>
</dbReference>
<dbReference type="Proteomes" id="UP000626244">
    <property type="component" value="Unassembled WGS sequence"/>
</dbReference>
<accession>A0A8J3EZL9</accession>
<dbReference type="OrthoDB" id="6658731at2"/>
<sequence>MSIVIFILISPIIIVLVWALFHSYHEFSDTEFISIFGFIKIKIPFQEIKKVGFSLNPMSSPAWTFKRVKIDYKKFEFALLSLPKDEKLFLRELKKRCPQAEIKDRYGNLFS</sequence>
<dbReference type="AlphaFoldDB" id="A0A8J3EZL9"/>
<dbReference type="Pfam" id="PF06713">
    <property type="entry name" value="bPH_4"/>
    <property type="match status" value="1"/>
</dbReference>
<proteinExistence type="predicted"/>
<dbReference type="InterPro" id="IPR009589">
    <property type="entry name" value="PH_YyaB-like"/>
</dbReference>
<evidence type="ECO:0000313" key="2">
    <source>
        <dbReference type="EMBL" id="GGI10319.1"/>
    </source>
</evidence>
<dbReference type="RefSeq" id="WP_158093319.1">
    <property type="nucleotide sequence ID" value="NZ_BMHB01000001.1"/>
</dbReference>
<name>A0A8J3EZL9_9BACI</name>
<evidence type="ECO:0000313" key="3">
    <source>
        <dbReference type="Proteomes" id="UP000626244"/>
    </source>
</evidence>
<feature type="domain" description="Uncharacterized protein YyaB-like PH" evidence="1">
    <location>
        <begin position="24"/>
        <end position="97"/>
    </location>
</feature>
<reference evidence="3" key="1">
    <citation type="journal article" date="2019" name="Int. J. Syst. Evol. Microbiol.">
        <title>The Global Catalogue of Microorganisms (GCM) 10K type strain sequencing project: providing services to taxonomists for standard genome sequencing and annotation.</title>
        <authorList>
            <consortium name="The Broad Institute Genomics Platform"/>
            <consortium name="The Broad Institute Genome Sequencing Center for Infectious Disease"/>
            <person name="Wu L."/>
            <person name="Ma J."/>
        </authorList>
    </citation>
    <scope>NUCLEOTIDE SEQUENCE [LARGE SCALE GENOMIC DNA]</scope>
    <source>
        <strain evidence="3">CGMCC 1.14993</strain>
    </source>
</reference>
<comment type="caution">
    <text evidence="2">The sequence shown here is derived from an EMBL/GenBank/DDBJ whole genome shotgun (WGS) entry which is preliminary data.</text>
</comment>